<reference evidence="4 5" key="1">
    <citation type="submission" date="2020-08" db="EMBL/GenBank/DDBJ databases">
        <authorList>
            <person name="Koutsovoulos G."/>
            <person name="Danchin GJ E."/>
        </authorList>
    </citation>
    <scope>NUCLEOTIDE SEQUENCE [LARGE SCALE GENOMIC DNA]</scope>
</reference>
<dbReference type="SMART" id="SM00398">
    <property type="entry name" value="HMG"/>
    <property type="match status" value="1"/>
</dbReference>
<name>A0A6V7ULH4_MELEN</name>
<dbReference type="SUPFAM" id="SSF47095">
    <property type="entry name" value="HMG-box"/>
    <property type="match status" value="1"/>
</dbReference>
<feature type="region of interest" description="Disordered" evidence="2">
    <location>
        <begin position="1"/>
        <end position="20"/>
    </location>
</feature>
<dbReference type="PROSITE" id="PS50118">
    <property type="entry name" value="HMG_BOX_2"/>
    <property type="match status" value="1"/>
</dbReference>
<gene>
    <name evidence="4" type="ORF">MENT_LOCUS14512</name>
</gene>
<dbReference type="GO" id="GO:0005634">
    <property type="term" value="C:nucleus"/>
    <property type="evidence" value="ECO:0007669"/>
    <property type="project" value="UniProtKB-UniRule"/>
</dbReference>
<protein>
    <recommendedName>
        <fullName evidence="3">HMG box domain-containing protein</fullName>
    </recommendedName>
</protein>
<comment type="caution">
    <text evidence="4">The sequence shown here is derived from an EMBL/GenBank/DDBJ whole genome shotgun (WGS) entry which is preliminary data.</text>
</comment>
<dbReference type="AlphaFoldDB" id="A0A6V7ULH4"/>
<dbReference type="Pfam" id="PF00505">
    <property type="entry name" value="HMG_box"/>
    <property type="match status" value="1"/>
</dbReference>
<evidence type="ECO:0000313" key="4">
    <source>
        <dbReference type="EMBL" id="CAD2160895.1"/>
    </source>
</evidence>
<dbReference type="EMBL" id="CAJEWN010000082">
    <property type="protein sequence ID" value="CAD2160895.1"/>
    <property type="molecule type" value="Genomic_DNA"/>
</dbReference>
<evidence type="ECO:0000256" key="2">
    <source>
        <dbReference type="SAM" id="MobiDB-lite"/>
    </source>
</evidence>
<organism evidence="4 5">
    <name type="scientific">Meloidogyne enterolobii</name>
    <name type="common">Root-knot nematode worm</name>
    <name type="synonym">Meloidogyne mayaguensis</name>
    <dbReference type="NCBI Taxonomy" id="390850"/>
    <lineage>
        <taxon>Eukaryota</taxon>
        <taxon>Metazoa</taxon>
        <taxon>Ecdysozoa</taxon>
        <taxon>Nematoda</taxon>
        <taxon>Chromadorea</taxon>
        <taxon>Rhabditida</taxon>
        <taxon>Tylenchina</taxon>
        <taxon>Tylenchomorpha</taxon>
        <taxon>Tylenchoidea</taxon>
        <taxon>Meloidogynidae</taxon>
        <taxon>Meloidogyninae</taxon>
        <taxon>Meloidogyne</taxon>
    </lineage>
</organism>
<dbReference type="Gene3D" id="1.10.30.10">
    <property type="entry name" value="High mobility group box domain"/>
    <property type="match status" value="1"/>
</dbReference>
<keyword evidence="1" id="KW-0539">Nucleus</keyword>
<evidence type="ECO:0000256" key="1">
    <source>
        <dbReference type="PROSITE-ProRule" id="PRU00267"/>
    </source>
</evidence>
<dbReference type="InterPro" id="IPR036910">
    <property type="entry name" value="HMG_box_dom_sf"/>
</dbReference>
<dbReference type="Proteomes" id="UP000580250">
    <property type="component" value="Unassembled WGS sequence"/>
</dbReference>
<evidence type="ECO:0000313" key="5">
    <source>
        <dbReference type="Proteomes" id="UP000580250"/>
    </source>
</evidence>
<proteinExistence type="predicted"/>
<keyword evidence="1" id="KW-0238">DNA-binding</keyword>
<feature type="domain" description="HMG box" evidence="3">
    <location>
        <begin position="35"/>
        <end position="106"/>
    </location>
</feature>
<sequence length="260" mass="29775">MNSNSEPTIPVSHSLDTNDVMKGENNNSWLPKLLNAKSKRGYILFSAEVRKRVMNENPEARFGEVSEIIGIEWKRLSNEDKRDYVSRAQFIAAERAKAELLTPNSKLPQHTITHQEKKILHFEEKTLNLEIENFSNEIKLKEIEKVCGVRGGSEQSEMSEIGRAGNRKSKFFSEVGRKKRRNSEFRPTSGGEQSDHLWPPLAENSQTTSGGEQSEMSEIGRAGNRNWLKSQTRKSNFFSKIGRKKASELGIPTYSWWRYI</sequence>
<dbReference type="OrthoDB" id="10009055at2759"/>
<dbReference type="InterPro" id="IPR009071">
    <property type="entry name" value="HMG_box_dom"/>
</dbReference>
<feature type="DNA-binding region" description="HMG box" evidence="1">
    <location>
        <begin position="35"/>
        <end position="106"/>
    </location>
</feature>
<feature type="compositionally biased region" description="Polar residues" evidence="2">
    <location>
        <begin position="203"/>
        <end position="216"/>
    </location>
</feature>
<feature type="region of interest" description="Disordered" evidence="2">
    <location>
        <begin position="173"/>
        <end position="226"/>
    </location>
</feature>
<evidence type="ECO:0000259" key="3">
    <source>
        <dbReference type="PROSITE" id="PS50118"/>
    </source>
</evidence>
<accession>A0A6V7ULH4</accession>
<dbReference type="GO" id="GO:0003677">
    <property type="term" value="F:DNA binding"/>
    <property type="evidence" value="ECO:0007669"/>
    <property type="project" value="UniProtKB-UniRule"/>
</dbReference>